<feature type="compositionally biased region" description="Low complexity" evidence="1">
    <location>
        <begin position="96"/>
        <end position="106"/>
    </location>
</feature>
<organism evidence="2 3">
    <name type="scientific">Mycena metata</name>
    <dbReference type="NCBI Taxonomy" id="1033252"/>
    <lineage>
        <taxon>Eukaryota</taxon>
        <taxon>Fungi</taxon>
        <taxon>Dikarya</taxon>
        <taxon>Basidiomycota</taxon>
        <taxon>Agaricomycotina</taxon>
        <taxon>Agaricomycetes</taxon>
        <taxon>Agaricomycetidae</taxon>
        <taxon>Agaricales</taxon>
        <taxon>Marasmiineae</taxon>
        <taxon>Mycenaceae</taxon>
        <taxon>Mycena</taxon>
    </lineage>
</organism>
<feature type="compositionally biased region" description="Low complexity" evidence="1">
    <location>
        <begin position="119"/>
        <end position="146"/>
    </location>
</feature>
<keyword evidence="3" id="KW-1185">Reference proteome</keyword>
<reference evidence="2" key="1">
    <citation type="submission" date="2023-03" db="EMBL/GenBank/DDBJ databases">
        <title>Massive genome expansion in bonnet fungi (Mycena s.s.) driven by repeated elements and novel gene families across ecological guilds.</title>
        <authorList>
            <consortium name="Lawrence Berkeley National Laboratory"/>
            <person name="Harder C.B."/>
            <person name="Miyauchi S."/>
            <person name="Viragh M."/>
            <person name="Kuo A."/>
            <person name="Thoen E."/>
            <person name="Andreopoulos B."/>
            <person name="Lu D."/>
            <person name="Skrede I."/>
            <person name="Drula E."/>
            <person name="Henrissat B."/>
            <person name="Morin E."/>
            <person name="Kohler A."/>
            <person name="Barry K."/>
            <person name="LaButti K."/>
            <person name="Morin E."/>
            <person name="Salamov A."/>
            <person name="Lipzen A."/>
            <person name="Mereny Z."/>
            <person name="Hegedus B."/>
            <person name="Baldrian P."/>
            <person name="Stursova M."/>
            <person name="Weitz H."/>
            <person name="Taylor A."/>
            <person name="Grigoriev I.V."/>
            <person name="Nagy L.G."/>
            <person name="Martin F."/>
            <person name="Kauserud H."/>
        </authorList>
    </citation>
    <scope>NUCLEOTIDE SEQUENCE</scope>
    <source>
        <strain evidence="2">CBHHK182m</strain>
    </source>
</reference>
<feature type="compositionally biased region" description="Low complexity" evidence="1">
    <location>
        <begin position="615"/>
        <end position="628"/>
    </location>
</feature>
<evidence type="ECO:0000256" key="1">
    <source>
        <dbReference type="SAM" id="MobiDB-lite"/>
    </source>
</evidence>
<name>A0AAD7DIH6_9AGAR</name>
<accession>A0AAD7DIH6</accession>
<protein>
    <submittedName>
        <fullName evidence="2">Uncharacterized protein</fullName>
    </submittedName>
</protein>
<feature type="region of interest" description="Disordered" evidence="1">
    <location>
        <begin position="582"/>
        <end position="650"/>
    </location>
</feature>
<dbReference type="AlphaFoldDB" id="A0AAD7DIH6"/>
<gene>
    <name evidence="2" type="ORF">B0H16DRAFT_1486581</name>
</gene>
<evidence type="ECO:0000313" key="2">
    <source>
        <dbReference type="EMBL" id="KAJ7692013.1"/>
    </source>
</evidence>
<proteinExistence type="predicted"/>
<dbReference type="EMBL" id="JARKIB010000785">
    <property type="protein sequence ID" value="KAJ7692013.1"/>
    <property type="molecule type" value="Genomic_DNA"/>
</dbReference>
<dbReference type="Proteomes" id="UP001215598">
    <property type="component" value="Unassembled WGS sequence"/>
</dbReference>
<feature type="region of interest" description="Disordered" evidence="1">
    <location>
        <begin position="435"/>
        <end position="456"/>
    </location>
</feature>
<sequence length="650" mass="67775">MTILGGPNPRMNGELTLKIICFGETPAGNDFEETCVNFNENVVEPFEGFPQPNAKIVRFPSPQWTPPRLQHAWTVSCHRLPPVIPLPKPKQKKSTGKAAGKAKSTAPGVSAHSGSNNGTTTALSTSIALPTSTASPTSTDSPTITPQDPEHGENDSDPEDTNFSLYAAYGTNMNTFAGTRSVQGDEREHDLFADLADDTNFDFDMDLDAPSALGAASLPSLAVPSWPDGMTAPLSSEAAAVLAQAERGGLPNLATMAIDPDLERLPIPTPALDLSTSAVPVPRPRPRPAYGSFASTVDAAVNVSGFNFSQNLPMAPEPSPYRLSGLFECFRTPGRAGAASAAHTSVSASSIPAAAVSPKKGSYLHWREKYLKATGASSAKAASADAAKTIGPTKAATFLLSLLNGDSGLAATAPAIATATTAPVVTADDADINDDGDLPITRPPTKLTAPTKKRSGKKAVAAAKADEKEAAAQVAHNVAAVTNGAKRGPGRPRKQPVAAATLTDTTNLPAEGEEMPVARIFRAPVDHAAIGFRRRSKEAAEKERAAEKAVAEKEVADKRALEIERGWAERVVDGARTLTRVRKAPKHADGTEVQTKKKASAPVGTATSSKSRSWADASTTRTAAVASAKIGTKRKAASELTDGGKKKAKK</sequence>
<feature type="region of interest" description="Disordered" evidence="1">
    <location>
        <begin position="81"/>
        <end position="163"/>
    </location>
</feature>
<comment type="caution">
    <text evidence="2">The sequence shown here is derived from an EMBL/GenBank/DDBJ whole genome shotgun (WGS) entry which is preliminary data.</text>
</comment>
<evidence type="ECO:0000313" key="3">
    <source>
        <dbReference type="Proteomes" id="UP001215598"/>
    </source>
</evidence>